<dbReference type="STRING" id="45354.A0A1L0BJT6"/>
<feature type="coiled-coil region" evidence="1">
    <location>
        <begin position="212"/>
        <end position="246"/>
    </location>
</feature>
<organism evidence="3 4">
    <name type="scientific">Sungouiella intermedia</name>
    <dbReference type="NCBI Taxonomy" id="45354"/>
    <lineage>
        <taxon>Eukaryota</taxon>
        <taxon>Fungi</taxon>
        <taxon>Dikarya</taxon>
        <taxon>Ascomycota</taxon>
        <taxon>Saccharomycotina</taxon>
        <taxon>Pichiomycetes</taxon>
        <taxon>Metschnikowiaceae</taxon>
        <taxon>Sungouiella</taxon>
    </lineage>
</organism>
<feature type="region of interest" description="Disordered" evidence="2">
    <location>
        <begin position="17"/>
        <end position="45"/>
    </location>
</feature>
<gene>
    <name evidence="3" type="ORF">SAMEA4029010_CIC11G00000000698</name>
</gene>
<evidence type="ECO:0000313" key="3">
    <source>
        <dbReference type="EMBL" id="SGZ51419.1"/>
    </source>
</evidence>
<reference evidence="3 4" key="1">
    <citation type="submission" date="2016-10" db="EMBL/GenBank/DDBJ databases">
        <authorList>
            <person name="de Groot N.N."/>
        </authorList>
    </citation>
    <scope>NUCLEOTIDE SEQUENCE [LARGE SCALE GENOMIC DNA]</scope>
    <source>
        <strain evidence="3 4">CBS 141442</strain>
    </source>
</reference>
<dbReference type="OrthoDB" id="3993941at2759"/>
<name>A0A1L0BJT6_9ASCO</name>
<evidence type="ECO:0000256" key="1">
    <source>
        <dbReference type="SAM" id="Coils"/>
    </source>
</evidence>
<keyword evidence="1" id="KW-0175">Coiled coil</keyword>
<accession>A0A1L0BJT6</accession>
<proteinExistence type="predicted"/>
<evidence type="ECO:0000256" key="2">
    <source>
        <dbReference type="SAM" id="MobiDB-lite"/>
    </source>
</evidence>
<sequence length="616" mass="68490">MLASGFELINLAATLAEPQMPESSDDGLDPNEFLSQSHVPLAPPRANTISPIPIENIDMTPKFLNSELFTNPNMLSESDVLVESINVDSFHFVSADSMYRNTHSRMSSTGESPLEHLQSRNQALNNEMRNRLRVLESTLANGEDCTEIRESLTNGLALLSENKYLLHEIYNKELAFVNALLVNFENWDRNRSRVLRRIQAIKSEGNRHGKKLAGLLNKQTAIDDEIQQLESRIEVLRANRGAITKEIDETSSILESKSAKYVNIFRDLERQGRDAISEYLYSSGIPKNNLEILLKSEPVEATFSYIHDNQRSDNTINIASDTRGIEHPKAANTQSEEPKITASTMGIQPLIISGDEPEVDPGVPQVEEESAYAMGYARGSQRLEKLRKGISNIVTHVFPPVQNGHKSAKNVDDQLNVITEKIDLVPIIELLSHKSDALSKLTVDFSKLAAEYHDQNVILKDIYRSLGSNERTIISLLSNTSPSPEDLVSLLSKSYSELKKVLERQLESRVRSSGPKNKYLITILHLELTAVAKAMSELSQNSSYELQVPLLGSSVDSSMLDSRAESRNNFAISGITSAGYRPPTHSTTFTSHASPTVYKVRQDSPFASSSKGLKNE</sequence>
<evidence type="ECO:0000313" key="4">
    <source>
        <dbReference type="Proteomes" id="UP000182334"/>
    </source>
</evidence>
<keyword evidence="4" id="KW-1185">Reference proteome</keyword>
<dbReference type="AlphaFoldDB" id="A0A1L0BJT6"/>
<dbReference type="EMBL" id="LT635758">
    <property type="protein sequence ID" value="SGZ51419.1"/>
    <property type="molecule type" value="Genomic_DNA"/>
</dbReference>
<dbReference type="Proteomes" id="UP000182334">
    <property type="component" value="Chromosome III"/>
</dbReference>
<protein>
    <submittedName>
        <fullName evidence="3">CIC11C00000000698</fullName>
    </submittedName>
</protein>